<dbReference type="Gene3D" id="2.20.200.10">
    <property type="entry name" value="Outer membrane efflux proteins (OEP)"/>
    <property type="match status" value="1"/>
</dbReference>
<keyword evidence="2" id="KW-0449">Lipoprotein</keyword>
<keyword evidence="2" id="KW-0564">Palmitate</keyword>
<gene>
    <name evidence="3" type="ORF">HPE56_16565</name>
</gene>
<dbReference type="InterPro" id="IPR010131">
    <property type="entry name" value="MdtP/NodT-like"/>
</dbReference>
<name>A0ABR7V3M5_9FLAO</name>
<dbReference type="PROSITE" id="PS51257">
    <property type="entry name" value="PROKAR_LIPOPROTEIN"/>
    <property type="match status" value="1"/>
</dbReference>
<keyword evidence="2" id="KW-0472">Membrane</keyword>
<protein>
    <submittedName>
        <fullName evidence="3">TolC family protein</fullName>
    </submittedName>
</protein>
<dbReference type="EMBL" id="JABTCF010000012">
    <property type="protein sequence ID" value="MBD0779414.1"/>
    <property type="molecule type" value="Genomic_DNA"/>
</dbReference>
<accession>A0ABR7V3M5</accession>
<comment type="similarity">
    <text evidence="1 2">Belongs to the outer membrane factor (OMF) (TC 1.B.17) family.</text>
</comment>
<dbReference type="Proteomes" id="UP001166021">
    <property type="component" value="Unassembled WGS sequence"/>
</dbReference>
<sequence>MKKIVTNKLILVAFLPLLLQSCFVAKTYERPTVETENLFRTDQLPQDSVSFASVSYKDLFSDEYLKTYIEKGLENNLDIRIALQRINAAEAYVKQGKMGYFPTLNASATATRTARNSENGQFGSLFTQPYNQFDITGALSWEADIWGKIRSSKRASDASYLQTVAAHKAVKTDLVAQIAITYYQLLALDQQIKVTEETIINRSSSLETIKALKDAGQANQVGVDQTAAQLYGAQSQLLDLKNSLFITENTLGLLLGEEPQYYPRSTLEDQTLADEMKLGVPSLLLRNRPDILQAEYALVNSFELTNVARSNFYPSITLSANSGFQSLELDNWIDSSSIFANLVGGLTQPIFNGRKVRTAYEVSKANQEQALLDFKKALLIAGKEVSEALYDYNISLEKETFISKQVVALRRAEDNSQELLNSGYLTYLDLLTARENALNAELSLVSNKLSQLSATVELYRSLGGGWQ</sequence>
<dbReference type="PANTHER" id="PTHR30203:SF33">
    <property type="entry name" value="BLR4455 PROTEIN"/>
    <property type="match status" value="1"/>
</dbReference>
<dbReference type="RefSeq" id="WP_188244867.1">
    <property type="nucleotide sequence ID" value="NZ_JABTCF010000012.1"/>
</dbReference>
<evidence type="ECO:0000256" key="1">
    <source>
        <dbReference type="ARBA" id="ARBA00007613"/>
    </source>
</evidence>
<evidence type="ECO:0000313" key="4">
    <source>
        <dbReference type="Proteomes" id="UP001166021"/>
    </source>
</evidence>
<feature type="signal peptide" evidence="2">
    <location>
        <begin position="1"/>
        <end position="25"/>
    </location>
</feature>
<dbReference type="PANTHER" id="PTHR30203">
    <property type="entry name" value="OUTER MEMBRANE CATION EFFLUX PROTEIN"/>
    <property type="match status" value="1"/>
</dbReference>
<feature type="chain" id="PRO_5045007484" evidence="2">
    <location>
        <begin position="26"/>
        <end position="467"/>
    </location>
</feature>
<proteinExistence type="inferred from homology"/>
<keyword evidence="2" id="KW-1134">Transmembrane beta strand</keyword>
<keyword evidence="2" id="KW-0812">Transmembrane</keyword>
<dbReference type="Pfam" id="PF02321">
    <property type="entry name" value="OEP"/>
    <property type="match status" value="2"/>
</dbReference>
<comment type="subcellular location">
    <subcellularLocation>
        <location evidence="2">Cell membrane</location>
        <topology evidence="2">Lipid-anchor</topology>
    </subcellularLocation>
</comment>
<dbReference type="InterPro" id="IPR003423">
    <property type="entry name" value="OMP_efflux"/>
</dbReference>
<keyword evidence="2" id="KW-0732">Signal</keyword>
<keyword evidence="4" id="KW-1185">Reference proteome</keyword>
<reference evidence="3" key="1">
    <citation type="submission" date="2020-05" db="EMBL/GenBank/DDBJ databases">
        <title>The draft genome sequence of Maribacter sp. ANRC-HE7.</title>
        <authorList>
            <person name="Mu L."/>
        </authorList>
    </citation>
    <scope>NUCLEOTIDE SEQUENCE</scope>
    <source>
        <strain evidence="3">ANRC-HE7</strain>
    </source>
</reference>
<dbReference type="Gene3D" id="1.20.1600.10">
    <property type="entry name" value="Outer membrane efflux proteins (OEP)"/>
    <property type="match status" value="1"/>
</dbReference>
<organism evidence="3 4">
    <name type="scientific">Maribacter aquimaris</name>
    <dbReference type="NCBI Taxonomy" id="2737171"/>
    <lineage>
        <taxon>Bacteria</taxon>
        <taxon>Pseudomonadati</taxon>
        <taxon>Bacteroidota</taxon>
        <taxon>Flavobacteriia</taxon>
        <taxon>Flavobacteriales</taxon>
        <taxon>Flavobacteriaceae</taxon>
        <taxon>Maribacter</taxon>
    </lineage>
</organism>
<evidence type="ECO:0000313" key="3">
    <source>
        <dbReference type="EMBL" id="MBD0779414.1"/>
    </source>
</evidence>
<dbReference type="SUPFAM" id="SSF56954">
    <property type="entry name" value="Outer membrane efflux proteins (OEP)"/>
    <property type="match status" value="1"/>
</dbReference>
<comment type="caution">
    <text evidence="3">The sequence shown here is derived from an EMBL/GenBank/DDBJ whole genome shotgun (WGS) entry which is preliminary data.</text>
</comment>
<dbReference type="NCBIfam" id="TIGR01845">
    <property type="entry name" value="outer_NodT"/>
    <property type="match status" value="1"/>
</dbReference>
<evidence type="ECO:0000256" key="2">
    <source>
        <dbReference type="RuleBase" id="RU362097"/>
    </source>
</evidence>